<reference evidence="1" key="1">
    <citation type="submission" date="2019-03" db="EMBL/GenBank/DDBJ databases">
        <title>Whole genome analysis of nitrate-reducing bacteria Marinobacter hydrocarbonoclasticus YB03.</title>
        <authorList>
            <person name="Azam A.H."/>
            <person name="Yuk S.R."/>
            <person name="Kamarisima K."/>
            <person name="Miyanaga K."/>
            <person name="Tanji Y."/>
        </authorList>
    </citation>
    <scope>NUCLEOTIDE SEQUENCE</scope>
    <source>
        <strain evidence="1">YB03</strain>
    </source>
</reference>
<evidence type="ECO:0008006" key="2">
    <source>
        <dbReference type="Google" id="ProtNLM"/>
    </source>
</evidence>
<name>A0A455WEH9_MARNT</name>
<dbReference type="Gene3D" id="1.25.40.10">
    <property type="entry name" value="Tetratricopeptide repeat domain"/>
    <property type="match status" value="1"/>
</dbReference>
<organism evidence="1">
    <name type="scientific">Marinobacter nauticus</name>
    <name type="common">Marinobacter hydrocarbonoclasticus</name>
    <name type="synonym">Marinobacter aquaeolei</name>
    <dbReference type="NCBI Taxonomy" id="2743"/>
    <lineage>
        <taxon>Bacteria</taxon>
        <taxon>Pseudomonadati</taxon>
        <taxon>Pseudomonadota</taxon>
        <taxon>Gammaproteobacteria</taxon>
        <taxon>Pseudomonadales</taxon>
        <taxon>Marinobacteraceae</taxon>
        <taxon>Marinobacter</taxon>
    </lineage>
</organism>
<dbReference type="AlphaFoldDB" id="A0A455WEH9"/>
<sequence>MAVTWASPGTLFLKWEMDEPLSARAKVVYANYLDGLGFPENAVEHMDRAIAMRPDALGLHLNKLELICRTGIEGDLLQLFESAKKAKVFDFGVTNQVERLIGLAGDQGYFECKSGTQPFTVVDLFEIAENARAREWNAKRAARFFSLKSDYYASVGNLDSAVTAVEAAAIYQPSVDLFLKASVMLASAGLYDDALERLAKAREADEGRRMFYPSRIDELNGLEYAIKALM</sequence>
<proteinExistence type="predicted"/>
<dbReference type="EMBL" id="AP019537">
    <property type="protein sequence ID" value="BBJ04653.1"/>
    <property type="molecule type" value="Genomic_DNA"/>
</dbReference>
<evidence type="ECO:0000313" key="1">
    <source>
        <dbReference type="EMBL" id="BBJ04653.1"/>
    </source>
</evidence>
<dbReference type="InterPro" id="IPR011990">
    <property type="entry name" value="TPR-like_helical_dom_sf"/>
</dbReference>
<gene>
    <name evidence="1" type="ORF">YBY_25020</name>
</gene>
<dbReference type="SUPFAM" id="SSF48452">
    <property type="entry name" value="TPR-like"/>
    <property type="match status" value="1"/>
</dbReference>
<protein>
    <recommendedName>
        <fullName evidence="2">Tetratricopeptide repeat protein</fullName>
    </recommendedName>
</protein>
<accession>A0A455WEH9</accession>